<reference evidence="1 2" key="1">
    <citation type="submission" date="2024-05" db="EMBL/GenBank/DDBJ databases">
        <authorList>
            <person name="Wallberg A."/>
        </authorList>
    </citation>
    <scope>NUCLEOTIDE SEQUENCE [LARGE SCALE GENOMIC DNA]</scope>
</reference>
<name>A0AAV2PPD3_MEGNR</name>
<dbReference type="AlphaFoldDB" id="A0AAV2PPD3"/>
<evidence type="ECO:0000313" key="1">
    <source>
        <dbReference type="EMBL" id="CAL4062580.1"/>
    </source>
</evidence>
<accession>A0AAV2PPD3</accession>
<evidence type="ECO:0000313" key="2">
    <source>
        <dbReference type="Proteomes" id="UP001497623"/>
    </source>
</evidence>
<proteinExistence type="predicted"/>
<feature type="non-terminal residue" evidence="1">
    <location>
        <position position="245"/>
    </location>
</feature>
<keyword evidence="2" id="KW-1185">Reference proteome</keyword>
<comment type="caution">
    <text evidence="1">The sequence shown here is derived from an EMBL/GenBank/DDBJ whole genome shotgun (WGS) entry which is preliminary data.</text>
</comment>
<sequence>MATKGTVASIDSYESLAHTIINRAGSSRELQLPEELIRIRKTSMANDNVESKPISAKIAEVEALPIHPTLSHQCMIKANTNHICLELLVRNQHHGETNKRLDEARIDAKLELLQELGFLSSKTFIKNFIMTVKNNFIIFTVFGQKLLNRIIKIIFAWSNMVKYSFGGILNIAFGDKSVVDPSQNSRKFLRYRALRPAFVEVSCVKEVLCEQFPADEDLENQAWNFLTWGGHRPWNCFSRYIPYFT</sequence>
<protein>
    <submittedName>
        <fullName evidence="1">Uncharacterized protein</fullName>
    </submittedName>
</protein>
<dbReference type="Proteomes" id="UP001497623">
    <property type="component" value="Unassembled WGS sequence"/>
</dbReference>
<gene>
    <name evidence="1" type="ORF">MNOR_LOCUS2732</name>
</gene>
<organism evidence="1 2">
    <name type="scientific">Meganyctiphanes norvegica</name>
    <name type="common">Northern krill</name>
    <name type="synonym">Thysanopoda norvegica</name>
    <dbReference type="NCBI Taxonomy" id="48144"/>
    <lineage>
        <taxon>Eukaryota</taxon>
        <taxon>Metazoa</taxon>
        <taxon>Ecdysozoa</taxon>
        <taxon>Arthropoda</taxon>
        <taxon>Crustacea</taxon>
        <taxon>Multicrustacea</taxon>
        <taxon>Malacostraca</taxon>
        <taxon>Eumalacostraca</taxon>
        <taxon>Eucarida</taxon>
        <taxon>Euphausiacea</taxon>
        <taxon>Euphausiidae</taxon>
        <taxon>Meganyctiphanes</taxon>
    </lineage>
</organism>
<dbReference type="EMBL" id="CAXKWB010000863">
    <property type="protein sequence ID" value="CAL4062580.1"/>
    <property type="molecule type" value="Genomic_DNA"/>
</dbReference>